<feature type="transmembrane region" description="Helical" evidence="1">
    <location>
        <begin position="353"/>
        <end position="371"/>
    </location>
</feature>
<gene>
    <name evidence="3" type="ORF">ACFP5Y_06240</name>
</gene>
<keyword evidence="4" id="KW-1185">Reference proteome</keyword>
<feature type="transmembrane region" description="Helical" evidence="1">
    <location>
        <begin position="220"/>
        <end position="249"/>
    </location>
</feature>
<proteinExistence type="predicted"/>
<keyword evidence="1" id="KW-0472">Membrane</keyword>
<organism evidence="3 4">
    <name type="scientific">Lactiplantibacillus daowaiensis</name>
    <dbReference type="NCBI Taxonomy" id="2559918"/>
    <lineage>
        <taxon>Bacteria</taxon>
        <taxon>Bacillati</taxon>
        <taxon>Bacillota</taxon>
        <taxon>Bacilli</taxon>
        <taxon>Lactobacillales</taxon>
        <taxon>Lactobacillaceae</taxon>
        <taxon>Lactiplantibacillus</taxon>
    </lineage>
</organism>
<comment type="caution">
    <text evidence="3">The sequence shown here is derived from an EMBL/GenBank/DDBJ whole genome shotgun (WGS) entry which is preliminary data.</text>
</comment>
<evidence type="ECO:0000313" key="4">
    <source>
        <dbReference type="Proteomes" id="UP001596282"/>
    </source>
</evidence>
<name>A0ABW1RZ95_9LACO</name>
<feature type="domain" description="YdbS-like PH" evidence="2">
    <location>
        <begin position="246"/>
        <end position="313"/>
    </location>
</feature>
<keyword evidence="1" id="KW-1133">Transmembrane helix</keyword>
<accession>A0ABW1RZ95</accession>
<reference evidence="4" key="1">
    <citation type="journal article" date="2019" name="Int. J. Syst. Evol. Microbiol.">
        <title>The Global Catalogue of Microorganisms (GCM) 10K type strain sequencing project: providing services to taxonomists for standard genome sequencing and annotation.</title>
        <authorList>
            <consortium name="The Broad Institute Genomics Platform"/>
            <consortium name="The Broad Institute Genome Sequencing Center for Infectious Disease"/>
            <person name="Wu L."/>
            <person name="Ma J."/>
        </authorList>
    </citation>
    <scope>NUCLEOTIDE SEQUENCE [LARGE SCALE GENOMIC DNA]</scope>
    <source>
        <strain evidence="4">CCM 8933</strain>
    </source>
</reference>
<evidence type="ECO:0000256" key="1">
    <source>
        <dbReference type="SAM" id="Phobius"/>
    </source>
</evidence>
<protein>
    <submittedName>
        <fullName evidence="3">PH domain-containing protein</fullName>
    </submittedName>
</protein>
<evidence type="ECO:0000313" key="3">
    <source>
        <dbReference type="EMBL" id="MFC6180813.1"/>
    </source>
</evidence>
<dbReference type="InterPro" id="IPR014529">
    <property type="entry name" value="UCP026631"/>
</dbReference>
<dbReference type="EMBL" id="JBHSSC010000016">
    <property type="protein sequence ID" value="MFC6180813.1"/>
    <property type="molecule type" value="Genomic_DNA"/>
</dbReference>
<feature type="transmembrane region" description="Helical" evidence="1">
    <location>
        <begin position="48"/>
        <end position="71"/>
    </location>
</feature>
<evidence type="ECO:0000259" key="2">
    <source>
        <dbReference type="Pfam" id="PF03703"/>
    </source>
</evidence>
<sequence length="477" mass="54990">MTPNATPQRLNPFALISEFYHLIREWVIPLIVLLISLIPVFMKHHLTALIPVLIIAVIVIFLVPASLRYWYFKFALEPASLVIYSGIFNHQINHIPYQRIQSVNQTQWAFLKPFHLVTISVETAGHSDTDRPEAVLSAVKASIYDQLVAAQQQAMSQPTDTTPTPPNYTINRRDLREFAMTSPAFLSVLVVLLAGFGKLSERTKQQLINWAFSSAKQLNVFVILGSAIAILAVFYLGSIITLILTYYGFNLTRQGDHLIIRRGWFKERQTEIAIDRIQAIRLKQPLVRHWLHLVTVQLIVISNDHQDDDAANVIIMPVIKQAAVNDFLATFFPQLPSLQFTRNHDRRNFWLNWRNYLLGSALVILPLTLFWRPWGSLSLAILFITLPMASFHSHATTAQVLTPRYLLVSNSDWFTRSDYLFQRHHVQTLQLRTSLWLQKRHYGHLTLQFRAGQHGKKKAFNYLPAAQLQAIRTWYDR</sequence>
<dbReference type="Proteomes" id="UP001596282">
    <property type="component" value="Unassembled WGS sequence"/>
</dbReference>
<dbReference type="PANTHER" id="PTHR34473">
    <property type="entry name" value="UPF0699 TRANSMEMBRANE PROTEIN YDBS"/>
    <property type="match status" value="1"/>
</dbReference>
<dbReference type="PIRSF" id="PIRSF026631">
    <property type="entry name" value="UCP026631"/>
    <property type="match status" value="1"/>
</dbReference>
<feature type="domain" description="YdbS-like PH" evidence="2">
    <location>
        <begin position="69"/>
        <end position="132"/>
    </location>
</feature>
<dbReference type="RefSeq" id="WP_137628424.1">
    <property type="nucleotide sequence ID" value="NZ_BJDJ01000008.1"/>
</dbReference>
<dbReference type="Pfam" id="PF03703">
    <property type="entry name" value="bPH_2"/>
    <property type="match status" value="2"/>
</dbReference>
<dbReference type="InterPro" id="IPR005182">
    <property type="entry name" value="YdbS-like_PH"/>
</dbReference>
<feature type="transmembrane region" description="Helical" evidence="1">
    <location>
        <begin position="26"/>
        <end position="42"/>
    </location>
</feature>
<feature type="transmembrane region" description="Helical" evidence="1">
    <location>
        <begin position="178"/>
        <end position="200"/>
    </location>
</feature>
<dbReference type="PANTHER" id="PTHR34473:SF2">
    <property type="entry name" value="UPF0699 TRANSMEMBRANE PROTEIN YDBT"/>
    <property type="match status" value="1"/>
</dbReference>
<keyword evidence="1" id="KW-0812">Transmembrane</keyword>